<gene>
    <name evidence="7" type="ORF">BDV40DRAFT_294895</name>
</gene>
<comment type="subcellular location">
    <subcellularLocation>
        <location evidence="1">Membrane</location>
        <topology evidence="1">Multi-pass membrane protein</topology>
    </subcellularLocation>
</comment>
<protein>
    <submittedName>
        <fullName evidence="7">Mate-domain-containing protein</fullName>
    </submittedName>
</protein>
<evidence type="ECO:0000256" key="2">
    <source>
        <dbReference type="ARBA" id="ARBA00010199"/>
    </source>
</evidence>
<evidence type="ECO:0000256" key="6">
    <source>
        <dbReference type="SAM" id="Phobius"/>
    </source>
</evidence>
<feature type="transmembrane region" description="Helical" evidence="6">
    <location>
        <begin position="41"/>
        <end position="62"/>
    </location>
</feature>
<feature type="transmembrane region" description="Helical" evidence="6">
    <location>
        <begin position="304"/>
        <end position="322"/>
    </location>
</feature>
<name>A0A5N6VBZ2_ASPTM</name>
<accession>A0A5N6VBZ2</accession>
<dbReference type="OrthoDB" id="2126698at2759"/>
<dbReference type="Pfam" id="PF01554">
    <property type="entry name" value="MatE"/>
    <property type="match status" value="2"/>
</dbReference>
<dbReference type="Proteomes" id="UP000326950">
    <property type="component" value="Unassembled WGS sequence"/>
</dbReference>
<sequence>MSQLMGGAVPVIISYCLQNTLHATSLAIVGRLSPENLATAAFSYMFATCSGWLVGLGGTTALDTLASSAFTGGSNRHELGVLLQRAFFVLSLLYLPICVLWFNSEPIFKLLGQGPELSRDAARFLTLLIPGGAGYIYFEIMKKYLQAQGIVRPTTYVLLLVSPINAGFNYLVCIVFRLGMWGAPLATGLSYWLCFLLLLLYTVCIDGHQSWGGWNRQMFRNLGLFTRLAVLGIIHVGAEWCAFDIVAIAAGWLGTVPLAAQSVIMSADQVINTIPFGIGVAVTSRVGNLLGSQDARGAARTAQGAIWLSIILGGTILLILLAGKHHFAQIFSVDYRVIELTAQVMPYVALFQIADGINGSCSGCLRAMGKQHVGAVINVICYYCSALPLGIWLSQHGYGLTGLWIGQCAALYVAAAAQWIIVSQGNWDKEVSRALDRLDGAENLIEGSI</sequence>
<feature type="transmembrane region" description="Helical" evidence="6">
    <location>
        <begin position="189"/>
        <end position="207"/>
    </location>
</feature>
<reference evidence="7 8" key="1">
    <citation type="submission" date="2019-04" db="EMBL/GenBank/DDBJ databases">
        <title>Friends and foes A comparative genomics study of 23 Aspergillus species from section Flavi.</title>
        <authorList>
            <consortium name="DOE Joint Genome Institute"/>
            <person name="Kjaerbolling I."/>
            <person name="Vesth T."/>
            <person name="Frisvad J.C."/>
            <person name="Nybo J.L."/>
            <person name="Theobald S."/>
            <person name="Kildgaard S."/>
            <person name="Isbrandt T."/>
            <person name="Kuo A."/>
            <person name="Sato A."/>
            <person name="Lyhne E.K."/>
            <person name="Kogle M.E."/>
            <person name="Wiebenga A."/>
            <person name="Kun R.S."/>
            <person name="Lubbers R.J."/>
            <person name="Makela M.R."/>
            <person name="Barry K."/>
            <person name="Chovatia M."/>
            <person name="Clum A."/>
            <person name="Daum C."/>
            <person name="Haridas S."/>
            <person name="He G."/>
            <person name="LaButti K."/>
            <person name="Lipzen A."/>
            <person name="Mondo S."/>
            <person name="Riley R."/>
            <person name="Salamov A."/>
            <person name="Simmons B.A."/>
            <person name="Magnuson J.K."/>
            <person name="Henrissat B."/>
            <person name="Mortensen U.H."/>
            <person name="Larsen T.O."/>
            <person name="Devries R.P."/>
            <person name="Grigoriev I.V."/>
            <person name="Machida M."/>
            <person name="Baker S.E."/>
            <person name="Andersen M.R."/>
        </authorList>
    </citation>
    <scope>NUCLEOTIDE SEQUENCE [LARGE SCALE GENOMIC DNA]</scope>
    <source>
        <strain evidence="7 8">CBS 117626</strain>
    </source>
</reference>
<dbReference type="AlphaFoldDB" id="A0A5N6VBZ2"/>
<evidence type="ECO:0000313" key="8">
    <source>
        <dbReference type="Proteomes" id="UP000326950"/>
    </source>
</evidence>
<dbReference type="GO" id="GO:0015297">
    <property type="term" value="F:antiporter activity"/>
    <property type="evidence" value="ECO:0007669"/>
    <property type="project" value="InterPro"/>
</dbReference>
<feature type="transmembrane region" description="Helical" evidence="6">
    <location>
        <begin position="158"/>
        <end position="183"/>
    </location>
</feature>
<dbReference type="GO" id="GO:1990961">
    <property type="term" value="P:xenobiotic detoxification by transmembrane export across the plasma membrane"/>
    <property type="evidence" value="ECO:0007669"/>
    <property type="project" value="InterPro"/>
</dbReference>
<dbReference type="GO" id="GO:0016020">
    <property type="term" value="C:membrane"/>
    <property type="evidence" value="ECO:0007669"/>
    <property type="project" value="UniProtKB-SubCell"/>
</dbReference>
<proteinExistence type="inferred from homology"/>
<evidence type="ECO:0000256" key="5">
    <source>
        <dbReference type="ARBA" id="ARBA00023136"/>
    </source>
</evidence>
<evidence type="ECO:0000256" key="3">
    <source>
        <dbReference type="ARBA" id="ARBA00022692"/>
    </source>
</evidence>
<evidence type="ECO:0000313" key="7">
    <source>
        <dbReference type="EMBL" id="KAE8168353.1"/>
    </source>
</evidence>
<dbReference type="NCBIfam" id="TIGR00797">
    <property type="entry name" value="matE"/>
    <property type="match status" value="1"/>
</dbReference>
<dbReference type="InterPro" id="IPR002528">
    <property type="entry name" value="MATE_fam"/>
</dbReference>
<dbReference type="GO" id="GO:0042910">
    <property type="term" value="F:xenobiotic transmembrane transporter activity"/>
    <property type="evidence" value="ECO:0007669"/>
    <property type="project" value="InterPro"/>
</dbReference>
<evidence type="ECO:0000256" key="4">
    <source>
        <dbReference type="ARBA" id="ARBA00022989"/>
    </source>
</evidence>
<keyword evidence="3 6" id="KW-0812">Transmembrane</keyword>
<feature type="transmembrane region" description="Helical" evidence="6">
    <location>
        <begin position="228"/>
        <end position="253"/>
    </location>
</feature>
<keyword evidence="8" id="KW-1185">Reference proteome</keyword>
<evidence type="ECO:0000256" key="1">
    <source>
        <dbReference type="ARBA" id="ARBA00004141"/>
    </source>
</evidence>
<keyword evidence="5 6" id="KW-0472">Membrane</keyword>
<dbReference type="EMBL" id="ML738586">
    <property type="protein sequence ID" value="KAE8168353.1"/>
    <property type="molecule type" value="Genomic_DNA"/>
</dbReference>
<dbReference type="PANTHER" id="PTHR11206">
    <property type="entry name" value="MULTIDRUG RESISTANCE PROTEIN"/>
    <property type="match status" value="1"/>
</dbReference>
<feature type="transmembrane region" description="Helical" evidence="6">
    <location>
        <begin position="401"/>
        <end position="422"/>
    </location>
</feature>
<dbReference type="CDD" id="cd13132">
    <property type="entry name" value="MATE_eukaryotic"/>
    <property type="match status" value="1"/>
</dbReference>
<feature type="transmembrane region" description="Helical" evidence="6">
    <location>
        <begin position="375"/>
        <end position="395"/>
    </location>
</feature>
<comment type="similarity">
    <text evidence="2">Belongs to the multi antimicrobial extrusion (MATE) (TC 2.A.66.1) family.</text>
</comment>
<feature type="transmembrane region" description="Helical" evidence="6">
    <location>
        <begin position="82"/>
        <end position="102"/>
    </location>
</feature>
<keyword evidence="4 6" id="KW-1133">Transmembrane helix</keyword>
<organism evidence="7 8">
    <name type="scientific">Aspergillus tamarii</name>
    <dbReference type="NCBI Taxonomy" id="41984"/>
    <lineage>
        <taxon>Eukaryota</taxon>
        <taxon>Fungi</taxon>
        <taxon>Dikarya</taxon>
        <taxon>Ascomycota</taxon>
        <taxon>Pezizomycotina</taxon>
        <taxon>Eurotiomycetes</taxon>
        <taxon>Eurotiomycetidae</taxon>
        <taxon>Eurotiales</taxon>
        <taxon>Aspergillaceae</taxon>
        <taxon>Aspergillus</taxon>
        <taxon>Aspergillus subgen. Circumdati</taxon>
    </lineage>
</organism>
<feature type="transmembrane region" description="Helical" evidence="6">
    <location>
        <begin position="122"/>
        <end position="138"/>
    </location>
</feature>
<dbReference type="InterPro" id="IPR045069">
    <property type="entry name" value="MATE_euk"/>
</dbReference>